<evidence type="ECO:0000313" key="2">
    <source>
        <dbReference type="Proteomes" id="UP001497535"/>
    </source>
</evidence>
<proteinExistence type="predicted"/>
<dbReference type="EMBL" id="CAVMJV010000042">
    <property type="protein sequence ID" value="CAK5080487.1"/>
    <property type="molecule type" value="Genomic_DNA"/>
</dbReference>
<keyword evidence="2" id="KW-1185">Reference proteome</keyword>
<comment type="caution">
    <text evidence="1">The sequence shown here is derived from an EMBL/GenBank/DDBJ whole genome shotgun (WGS) entry which is preliminary data.</text>
</comment>
<gene>
    <name evidence="1" type="ORF">MENTE1834_LOCUS27662</name>
</gene>
<reference evidence="1" key="1">
    <citation type="submission" date="2023-11" db="EMBL/GenBank/DDBJ databases">
        <authorList>
            <person name="Poullet M."/>
        </authorList>
    </citation>
    <scope>NUCLEOTIDE SEQUENCE</scope>
    <source>
        <strain evidence="1">E1834</strain>
    </source>
</reference>
<dbReference type="Proteomes" id="UP001497535">
    <property type="component" value="Unassembled WGS sequence"/>
</dbReference>
<accession>A0ACB0ZN32</accession>
<organism evidence="1 2">
    <name type="scientific">Meloidogyne enterolobii</name>
    <name type="common">Root-knot nematode worm</name>
    <name type="synonym">Meloidogyne mayaguensis</name>
    <dbReference type="NCBI Taxonomy" id="390850"/>
    <lineage>
        <taxon>Eukaryota</taxon>
        <taxon>Metazoa</taxon>
        <taxon>Ecdysozoa</taxon>
        <taxon>Nematoda</taxon>
        <taxon>Chromadorea</taxon>
        <taxon>Rhabditida</taxon>
        <taxon>Tylenchina</taxon>
        <taxon>Tylenchomorpha</taxon>
        <taxon>Tylenchoidea</taxon>
        <taxon>Meloidogynidae</taxon>
        <taxon>Meloidogyninae</taxon>
        <taxon>Meloidogyne</taxon>
    </lineage>
</organism>
<name>A0ACB0ZN32_MELEN</name>
<evidence type="ECO:0000313" key="1">
    <source>
        <dbReference type="EMBL" id="CAK5080487.1"/>
    </source>
</evidence>
<protein>
    <submittedName>
        <fullName evidence="1">Uncharacterized protein</fullName>
    </submittedName>
</protein>
<sequence>MTSELRDKFLSQNNPDGLDLAAIILQMGRDHGIAGYTLWREYCGLSKIYEWKDLEEIIFEPKRIIPIISKYFRKPQDVDLFILAEKPSKGSLLGPTFGCLLTKQFLKTKNGDRLFVDNLGQPWSFNEQQINELKKTTLAQLICFNTEIEAIQPRAFEITDSFDNYPISCNSTIISGPNWTVWKGEESLIQMPFTSNLVQKAIELGVERAIERRRREARNISFYKKNKLNNDDSLFAYAQMMRPKREAISMGRRGHVLLEATKMLLKGDPRLGDSSFIREMDPQVLQQLLPKLDITSMLSSIEPFINSIEHKGILSECLPRDLPCDHTSPYRTYSGWCNNLRFPHYGAAFNTLKHLMPPVYEDKIDIPRSIAVSGAPLPSARAISNAIHIDRNFEHKKFTHMVMQFGQILDHELTHSPVERGPNDEILNCTHCDSPKTLSEHCMPLSIPDNDPFFPKIDENGEPRCLPFARSLLGQLTLGYRNQLNQLTSFIDASVIYGSTHCEAPLLRTFEGGRLNSTNLGHFNPEALPQGDQEQDCRPLFPCFIAGDERNSHQPGLTTLHIIFLREHNRIARQLQEINPDWNDEKMYQETRKIIGAIFQHIMIKHDLLPKSSGYYTNYDSNCDASISHPFATAAFRFGHTLIRRYFPRLDPRYKNYSLPIDLVENFNNMEEIYNERAGFLNFILKNIKKRWL</sequence>